<proteinExistence type="inferred from homology"/>
<reference evidence="5 6" key="1">
    <citation type="submission" date="2014-03" db="EMBL/GenBank/DDBJ databases">
        <title>Bradyrhizobium valentinum sp. nov., isolated from effective nodules of Lupinus mariae-josephae, a lupine endemic of basic-lime soils in Eastern Spain.</title>
        <authorList>
            <person name="Duran D."/>
            <person name="Rey L."/>
            <person name="Navarro A."/>
            <person name="Busquets A."/>
            <person name="Imperial J."/>
            <person name="Ruiz-Argueso T."/>
        </authorList>
    </citation>
    <scope>NUCLEOTIDE SEQUENCE [LARGE SCALE GENOMIC DNA]</scope>
    <source>
        <strain evidence="5 6">PAC68</strain>
    </source>
</reference>
<dbReference type="RefSeq" id="WP_057840703.1">
    <property type="nucleotide sequence ID" value="NZ_LLXZ01000224.1"/>
</dbReference>
<evidence type="ECO:0000313" key="5">
    <source>
        <dbReference type="EMBL" id="KRQ93716.1"/>
    </source>
</evidence>
<feature type="domain" description="CENP-V/GFA" evidence="4">
    <location>
        <begin position="3"/>
        <end position="118"/>
    </location>
</feature>
<evidence type="ECO:0000256" key="2">
    <source>
        <dbReference type="ARBA" id="ARBA00022723"/>
    </source>
</evidence>
<dbReference type="InterPro" id="IPR006913">
    <property type="entry name" value="CENP-V/GFA"/>
</dbReference>
<accession>A0A0R3KKG7</accession>
<dbReference type="EMBL" id="LLXZ01000224">
    <property type="protein sequence ID" value="KRQ93716.1"/>
    <property type="molecule type" value="Genomic_DNA"/>
</dbReference>
<gene>
    <name evidence="5" type="ORF">CQ12_36975</name>
</gene>
<dbReference type="GO" id="GO:0016846">
    <property type="term" value="F:carbon-sulfur lyase activity"/>
    <property type="evidence" value="ECO:0007669"/>
    <property type="project" value="InterPro"/>
</dbReference>
<protein>
    <submittedName>
        <fullName evidence="5">Aldehyde-activating protein</fullName>
    </submittedName>
</protein>
<organism evidence="5 6">
    <name type="scientific">Bradyrhizobium jicamae</name>
    <dbReference type="NCBI Taxonomy" id="280332"/>
    <lineage>
        <taxon>Bacteria</taxon>
        <taxon>Pseudomonadati</taxon>
        <taxon>Pseudomonadota</taxon>
        <taxon>Alphaproteobacteria</taxon>
        <taxon>Hyphomicrobiales</taxon>
        <taxon>Nitrobacteraceae</taxon>
        <taxon>Bradyrhizobium</taxon>
    </lineage>
</organism>
<dbReference type="SUPFAM" id="SSF51316">
    <property type="entry name" value="Mss4-like"/>
    <property type="match status" value="1"/>
</dbReference>
<name>A0A0R3KKG7_9BRAD</name>
<dbReference type="Gene3D" id="2.170.150.70">
    <property type="match status" value="1"/>
</dbReference>
<dbReference type="AlphaFoldDB" id="A0A0R3KKG7"/>
<dbReference type="InterPro" id="IPR011057">
    <property type="entry name" value="Mss4-like_sf"/>
</dbReference>
<dbReference type="Pfam" id="PF04828">
    <property type="entry name" value="GFA"/>
    <property type="match status" value="1"/>
</dbReference>
<evidence type="ECO:0000256" key="3">
    <source>
        <dbReference type="ARBA" id="ARBA00022833"/>
    </source>
</evidence>
<keyword evidence="3" id="KW-0862">Zinc</keyword>
<dbReference type="InterPro" id="IPR052355">
    <property type="entry name" value="CENP-V-like"/>
</dbReference>
<keyword evidence="6" id="KW-1185">Reference proteome</keyword>
<dbReference type="PANTHER" id="PTHR28620:SF1">
    <property type="entry name" value="CENP-V_GFA DOMAIN-CONTAINING PROTEIN"/>
    <property type="match status" value="1"/>
</dbReference>
<dbReference type="PROSITE" id="PS51891">
    <property type="entry name" value="CENP_V_GFA"/>
    <property type="match status" value="1"/>
</dbReference>
<comment type="similarity">
    <text evidence="1">Belongs to the Gfa family.</text>
</comment>
<evidence type="ECO:0000313" key="6">
    <source>
        <dbReference type="Proteomes" id="UP000050863"/>
    </source>
</evidence>
<dbReference type="PANTHER" id="PTHR28620">
    <property type="entry name" value="CENTROMERE PROTEIN V"/>
    <property type="match status" value="1"/>
</dbReference>
<evidence type="ECO:0000259" key="4">
    <source>
        <dbReference type="PROSITE" id="PS51891"/>
    </source>
</evidence>
<dbReference type="Proteomes" id="UP000050863">
    <property type="component" value="Unassembled WGS sequence"/>
</dbReference>
<comment type="caution">
    <text evidence="5">The sequence shown here is derived from an EMBL/GenBank/DDBJ whole genome shotgun (WGS) entry which is preliminary data.</text>
</comment>
<dbReference type="GO" id="GO:0046872">
    <property type="term" value="F:metal ion binding"/>
    <property type="evidence" value="ECO:0007669"/>
    <property type="project" value="UniProtKB-KW"/>
</dbReference>
<evidence type="ECO:0000256" key="1">
    <source>
        <dbReference type="ARBA" id="ARBA00005495"/>
    </source>
</evidence>
<dbReference type="STRING" id="280332.CQ12_36975"/>
<sequence>MPIKGSCHCGQTQFEVNEPPAEVTRCTCSLCSKRGALWAYYTPAQFRLTSPPENVATYLWGSRTVKHHHFCASCGCGTYSESPDWSSGKPDFDNPKVAVNSHLFDDFDLDAVTVTAIDGKNLW</sequence>
<keyword evidence="2" id="KW-0479">Metal-binding</keyword>